<sequence>MRKPKRGVAESDLGNPSESGFVLASTKRGRRFWADPSPRANPSLVMITSPSQLGHRVVTSINIQTISPTQISGSAVDWTALINAILNGGLQVGSSNIEDKALLAKHIADAILTTAMFAASIKPVELVDTLPANADATLGRVVFLTTDYKLYRGTGTAWTVVVPTTDLSGTISTAQLAALAVTADKIAANTITAGQIAAGAISATEIAAGAVVAGKIAANAITAAGAEIADATIGSAKIIDASITSAKIGNLEVKSANIENLTVGTGKVATRAITTPVSALGASDPLTVTYPTQQTAVSAAITTHGEVVQVSVAGVYARAVAGNPSGLTFTVKRGATTVFTSAVLNAQAFEIGYAFNFSDTPGAGTYTYYVYVDSNQNSSYIYNRTINLLEVMK</sequence>
<reference evidence="2" key="1">
    <citation type="submission" date="2020-03" db="EMBL/GenBank/DDBJ databases">
        <title>The deep terrestrial virosphere.</title>
        <authorList>
            <person name="Holmfeldt K."/>
            <person name="Nilsson E."/>
            <person name="Simone D."/>
            <person name="Lopez-Fernandez M."/>
            <person name="Wu X."/>
            <person name="de Brujin I."/>
            <person name="Lundin D."/>
            <person name="Andersson A."/>
            <person name="Bertilsson S."/>
            <person name="Dopson M."/>
        </authorList>
    </citation>
    <scope>NUCLEOTIDE SEQUENCE</scope>
    <source>
        <strain evidence="2">TM448B01027</strain>
    </source>
</reference>
<proteinExistence type="predicted"/>
<feature type="region of interest" description="Disordered" evidence="1">
    <location>
        <begin position="1"/>
        <end position="21"/>
    </location>
</feature>
<evidence type="ECO:0000313" key="2">
    <source>
        <dbReference type="EMBL" id="QJH97544.1"/>
    </source>
</evidence>
<organism evidence="2">
    <name type="scientific">viral metagenome</name>
    <dbReference type="NCBI Taxonomy" id="1070528"/>
    <lineage>
        <taxon>unclassified sequences</taxon>
        <taxon>metagenomes</taxon>
        <taxon>organismal metagenomes</taxon>
    </lineage>
</organism>
<gene>
    <name evidence="2" type="ORF">TM448B01027_0025</name>
</gene>
<dbReference type="EMBL" id="MT144690">
    <property type="protein sequence ID" value="QJH97544.1"/>
    <property type="molecule type" value="Genomic_DNA"/>
</dbReference>
<name>A0A6M3XHW4_9ZZZZ</name>
<accession>A0A6M3XHW4</accession>
<protein>
    <submittedName>
        <fullName evidence="2">Putative tail protein</fullName>
    </submittedName>
</protein>
<dbReference type="AlphaFoldDB" id="A0A6M3XHW4"/>
<evidence type="ECO:0000256" key="1">
    <source>
        <dbReference type="SAM" id="MobiDB-lite"/>
    </source>
</evidence>